<dbReference type="Proteomes" id="UP000029033">
    <property type="component" value="Unassembled WGS sequence"/>
</dbReference>
<dbReference type="eggNOG" id="ENOG5033A46">
    <property type="taxonomic scope" value="Bacteria"/>
</dbReference>
<feature type="transmembrane region" description="Helical" evidence="3">
    <location>
        <begin position="82"/>
        <end position="101"/>
    </location>
</feature>
<reference evidence="5 6" key="1">
    <citation type="submission" date="2014-03" db="EMBL/GenBank/DDBJ databases">
        <title>Genomics of Bifidobacteria.</title>
        <authorList>
            <person name="Ventura M."/>
            <person name="Milani C."/>
            <person name="Lugli G.A."/>
        </authorList>
    </citation>
    <scope>NUCLEOTIDE SEQUENCE [LARGE SCALE GENOMIC DNA]</scope>
    <source>
        <strain evidence="5 6">LMG 21589</strain>
    </source>
</reference>
<organism evidence="5 6">
    <name type="scientific">Bifidobacterium scardovii</name>
    <dbReference type="NCBI Taxonomy" id="158787"/>
    <lineage>
        <taxon>Bacteria</taxon>
        <taxon>Bacillati</taxon>
        <taxon>Actinomycetota</taxon>
        <taxon>Actinomycetes</taxon>
        <taxon>Bifidobacteriales</taxon>
        <taxon>Bifidobacteriaceae</taxon>
        <taxon>Bifidobacterium</taxon>
    </lineage>
</organism>
<dbReference type="STRING" id="158787.BSCA_2557"/>
<evidence type="ECO:0000256" key="3">
    <source>
        <dbReference type="SAM" id="Phobius"/>
    </source>
</evidence>
<evidence type="ECO:0000256" key="1">
    <source>
        <dbReference type="ARBA" id="ARBA00022729"/>
    </source>
</evidence>
<keyword evidence="3" id="KW-0472">Membrane</keyword>
<gene>
    <name evidence="5" type="ORF">BSCA_2557</name>
</gene>
<protein>
    <submittedName>
        <fullName evidence="5">Membrane protein</fullName>
    </submittedName>
</protein>
<dbReference type="InterPro" id="IPR031989">
    <property type="entry name" value="DUF5067"/>
</dbReference>
<dbReference type="AlphaFoldDB" id="A0A087D5W4"/>
<dbReference type="EMBL" id="JGZO01000026">
    <property type="protein sequence ID" value="KFI90914.1"/>
    <property type="molecule type" value="Genomic_DNA"/>
</dbReference>
<evidence type="ECO:0000313" key="5">
    <source>
        <dbReference type="EMBL" id="KFI90914.1"/>
    </source>
</evidence>
<dbReference type="InterPro" id="IPR029050">
    <property type="entry name" value="Immunoprotect_excell_Ig-like"/>
</dbReference>
<feature type="domain" description="DUF5067" evidence="4">
    <location>
        <begin position="142"/>
        <end position="258"/>
    </location>
</feature>
<comment type="caution">
    <text evidence="5">The sequence shown here is derived from an EMBL/GenBank/DDBJ whole genome shotgun (WGS) entry which is preliminary data.</text>
</comment>
<keyword evidence="1" id="KW-0732">Signal</keyword>
<evidence type="ECO:0000256" key="2">
    <source>
        <dbReference type="SAM" id="MobiDB-lite"/>
    </source>
</evidence>
<keyword evidence="3" id="KW-1133">Transmembrane helix</keyword>
<keyword evidence="3" id="KW-0812">Transmembrane</keyword>
<feature type="region of interest" description="Disordered" evidence="2">
    <location>
        <begin position="116"/>
        <end position="156"/>
    </location>
</feature>
<proteinExistence type="predicted"/>
<feature type="transmembrane region" description="Helical" evidence="3">
    <location>
        <begin position="54"/>
        <end position="75"/>
    </location>
</feature>
<dbReference type="Gene3D" id="2.60.40.1240">
    <property type="match status" value="1"/>
</dbReference>
<evidence type="ECO:0000259" key="4">
    <source>
        <dbReference type="Pfam" id="PF16729"/>
    </source>
</evidence>
<keyword evidence="6" id="KW-1185">Reference proteome</keyword>
<name>A0A087D5W4_9BIFI</name>
<dbReference type="Pfam" id="PF16729">
    <property type="entry name" value="DUF5067"/>
    <property type="match status" value="1"/>
</dbReference>
<evidence type="ECO:0000313" key="6">
    <source>
        <dbReference type="Proteomes" id="UP000029033"/>
    </source>
</evidence>
<accession>A0A087D5W4</accession>
<feature type="transmembrane region" description="Helical" evidence="3">
    <location>
        <begin position="26"/>
        <end position="48"/>
    </location>
</feature>
<sequence length="276" mass="27834">MGHPDMNIGPVNAAPANVAPEHGEPVGVSICGIIALVLGTLALVLSFVPIINNAAAILGVVGAVLAVIGLVGTLRGRKRGKALTIVAAVLSVLAIVITLAMQASFSKALDDAVGGSSSQTGAKSGGSGSADAKSGDTQSGGASADKQSDGPMDTEGDLGDFHVRIVSAVASDADYEGKPTVLITYEWTNNGSGNNSFAALAHPQAFQNGHELGMAVYAGSPQGYDANSYLAEVQPGATATVTMGYVLENDTEVTVEVSRLLSMNGKAKVTHTFALQ</sequence>